<gene>
    <name evidence="2" type="ORF">TNCV_4693671</name>
</gene>
<evidence type="ECO:0000313" key="2">
    <source>
        <dbReference type="EMBL" id="GFY31523.1"/>
    </source>
</evidence>
<evidence type="ECO:0000313" key="3">
    <source>
        <dbReference type="Proteomes" id="UP000887159"/>
    </source>
</evidence>
<evidence type="ECO:0000256" key="1">
    <source>
        <dbReference type="SAM" id="MobiDB-lite"/>
    </source>
</evidence>
<dbReference type="EMBL" id="BMAU01021399">
    <property type="protein sequence ID" value="GFY31523.1"/>
    <property type="molecule type" value="Genomic_DNA"/>
</dbReference>
<comment type="caution">
    <text evidence="2">The sequence shown here is derived from an EMBL/GenBank/DDBJ whole genome shotgun (WGS) entry which is preliminary data.</text>
</comment>
<organism evidence="2 3">
    <name type="scientific">Trichonephila clavipes</name>
    <name type="common">Golden silk orbweaver</name>
    <name type="synonym">Nephila clavipes</name>
    <dbReference type="NCBI Taxonomy" id="2585209"/>
    <lineage>
        <taxon>Eukaryota</taxon>
        <taxon>Metazoa</taxon>
        <taxon>Ecdysozoa</taxon>
        <taxon>Arthropoda</taxon>
        <taxon>Chelicerata</taxon>
        <taxon>Arachnida</taxon>
        <taxon>Araneae</taxon>
        <taxon>Araneomorphae</taxon>
        <taxon>Entelegynae</taxon>
        <taxon>Araneoidea</taxon>
        <taxon>Nephilidae</taxon>
        <taxon>Trichonephila</taxon>
    </lineage>
</organism>
<feature type="compositionally biased region" description="Polar residues" evidence="1">
    <location>
        <begin position="1"/>
        <end position="13"/>
    </location>
</feature>
<sequence>MESTVYRRTTSGEGASAWGSLRRRSGGQERIEDKGKIRVRPRSVFTRLAGIWKFQELLKLYPIPVNVVMNEMDFTFWTES</sequence>
<accession>A0A8X6WAQ3</accession>
<feature type="region of interest" description="Disordered" evidence="1">
    <location>
        <begin position="1"/>
        <end position="34"/>
    </location>
</feature>
<reference evidence="2" key="1">
    <citation type="submission" date="2020-08" db="EMBL/GenBank/DDBJ databases">
        <title>Multicomponent nature underlies the extraordinary mechanical properties of spider dragline silk.</title>
        <authorList>
            <person name="Kono N."/>
            <person name="Nakamura H."/>
            <person name="Mori M."/>
            <person name="Yoshida Y."/>
            <person name="Ohtoshi R."/>
            <person name="Malay A.D."/>
            <person name="Moran D.A.P."/>
            <person name="Tomita M."/>
            <person name="Numata K."/>
            <person name="Arakawa K."/>
        </authorList>
    </citation>
    <scope>NUCLEOTIDE SEQUENCE</scope>
</reference>
<protein>
    <submittedName>
        <fullName evidence="2">Uncharacterized protein</fullName>
    </submittedName>
</protein>
<dbReference type="Proteomes" id="UP000887159">
    <property type="component" value="Unassembled WGS sequence"/>
</dbReference>
<name>A0A8X6WAQ3_TRICX</name>
<dbReference type="AlphaFoldDB" id="A0A8X6WAQ3"/>
<proteinExistence type="predicted"/>
<keyword evidence="3" id="KW-1185">Reference proteome</keyword>